<dbReference type="InterPro" id="IPR036352">
    <property type="entry name" value="Semap_dom_sf"/>
</dbReference>
<dbReference type="Proteomes" id="UP000095285">
    <property type="component" value="Unassembled WGS sequence"/>
</dbReference>
<dbReference type="InterPro" id="IPR001627">
    <property type="entry name" value="Semap_dom"/>
</dbReference>
<evidence type="ECO:0000313" key="3">
    <source>
        <dbReference type="Proteomes" id="UP000095285"/>
    </source>
</evidence>
<organism evidence="3 4">
    <name type="scientific">Loa loa</name>
    <name type="common">Eye worm</name>
    <name type="synonym">Filaria loa</name>
    <dbReference type="NCBI Taxonomy" id="7209"/>
    <lineage>
        <taxon>Eukaryota</taxon>
        <taxon>Metazoa</taxon>
        <taxon>Ecdysozoa</taxon>
        <taxon>Nematoda</taxon>
        <taxon>Chromadorea</taxon>
        <taxon>Rhabditida</taxon>
        <taxon>Spirurina</taxon>
        <taxon>Spiruromorpha</taxon>
        <taxon>Filarioidea</taxon>
        <taxon>Onchocercidae</taxon>
        <taxon>Loa</taxon>
    </lineage>
</organism>
<protein>
    <submittedName>
        <fullName evidence="4">Sema domain-containing protein</fullName>
    </submittedName>
</protein>
<dbReference type="AlphaFoldDB" id="A0A1I7VJ22"/>
<dbReference type="GO" id="GO:0008045">
    <property type="term" value="P:motor neuron axon guidance"/>
    <property type="evidence" value="ECO:0007669"/>
    <property type="project" value="TreeGrafter"/>
</dbReference>
<dbReference type="SUPFAM" id="SSF101912">
    <property type="entry name" value="Sema domain"/>
    <property type="match status" value="1"/>
</dbReference>
<dbReference type="InterPro" id="IPR015943">
    <property type="entry name" value="WD40/YVTN_repeat-like_dom_sf"/>
</dbReference>
<dbReference type="eggNOG" id="KOG3610">
    <property type="taxonomic scope" value="Eukaryota"/>
</dbReference>
<dbReference type="InterPro" id="IPR031148">
    <property type="entry name" value="Plexin"/>
</dbReference>
<dbReference type="WBParaSite" id="EN70_312">
    <property type="protein sequence ID" value="EN70_312"/>
    <property type="gene ID" value="EN70_312"/>
</dbReference>
<evidence type="ECO:0000313" key="4">
    <source>
        <dbReference type="WBParaSite" id="EN70_312"/>
    </source>
</evidence>
<dbReference type="GO" id="GO:0005886">
    <property type="term" value="C:plasma membrane"/>
    <property type="evidence" value="ECO:0007669"/>
    <property type="project" value="TreeGrafter"/>
</dbReference>
<dbReference type="GO" id="GO:0017154">
    <property type="term" value="F:semaphorin receptor activity"/>
    <property type="evidence" value="ECO:0007669"/>
    <property type="project" value="InterPro"/>
</dbReference>
<name>A0A1I7VJ22_LOALO</name>
<reference evidence="3" key="1">
    <citation type="submission" date="2012-04" db="EMBL/GenBank/DDBJ databases">
        <title>The Genome Sequence of Loa loa.</title>
        <authorList>
            <consortium name="The Broad Institute Genome Sequencing Platform"/>
            <consortium name="Broad Institute Genome Sequencing Center for Infectious Disease"/>
            <person name="Nutman T.B."/>
            <person name="Fink D.L."/>
            <person name="Russ C."/>
            <person name="Young S."/>
            <person name="Zeng Q."/>
            <person name="Gargeya S."/>
            <person name="Alvarado L."/>
            <person name="Berlin A."/>
            <person name="Chapman S.B."/>
            <person name="Chen Z."/>
            <person name="Freedman E."/>
            <person name="Gellesch M."/>
            <person name="Goldberg J."/>
            <person name="Griggs A."/>
            <person name="Gujja S."/>
            <person name="Heilman E.R."/>
            <person name="Heiman D."/>
            <person name="Howarth C."/>
            <person name="Mehta T."/>
            <person name="Neiman D."/>
            <person name="Pearson M."/>
            <person name="Roberts A."/>
            <person name="Saif S."/>
            <person name="Shea T."/>
            <person name="Shenoy N."/>
            <person name="Sisk P."/>
            <person name="Stolte C."/>
            <person name="Sykes S."/>
            <person name="White J."/>
            <person name="Yandava C."/>
            <person name="Haas B."/>
            <person name="Henn M.R."/>
            <person name="Nusbaum C."/>
            <person name="Birren B."/>
        </authorList>
    </citation>
    <scope>NUCLEOTIDE SEQUENCE [LARGE SCALE GENOMIC DNA]</scope>
</reference>
<evidence type="ECO:0000259" key="2">
    <source>
        <dbReference type="PROSITE" id="PS51004"/>
    </source>
</evidence>
<accession>A0A1I7VJ22</accession>
<feature type="domain" description="Sema" evidence="2">
    <location>
        <begin position="1"/>
        <end position="418"/>
    </location>
</feature>
<dbReference type="GO" id="GO:0097374">
    <property type="term" value="P:sensory neuron axon guidance"/>
    <property type="evidence" value="ECO:0007669"/>
    <property type="project" value="TreeGrafter"/>
</dbReference>
<comment type="caution">
    <text evidence="1">Lacks conserved residue(s) required for the propagation of feature annotation.</text>
</comment>
<dbReference type="PROSITE" id="PS51004">
    <property type="entry name" value="SEMA"/>
    <property type="match status" value="1"/>
</dbReference>
<dbReference type="GO" id="GO:0050772">
    <property type="term" value="P:positive regulation of axonogenesis"/>
    <property type="evidence" value="ECO:0007669"/>
    <property type="project" value="TreeGrafter"/>
</dbReference>
<proteinExistence type="predicted"/>
<dbReference type="GO" id="GO:0030334">
    <property type="term" value="P:regulation of cell migration"/>
    <property type="evidence" value="ECO:0007669"/>
    <property type="project" value="TreeGrafter"/>
</dbReference>
<dbReference type="GO" id="GO:0007162">
    <property type="term" value="P:negative regulation of cell adhesion"/>
    <property type="evidence" value="ECO:0007669"/>
    <property type="project" value="TreeGrafter"/>
</dbReference>
<dbReference type="SMART" id="SM00630">
    <property type="entry name" value="Sema"/>
    <property type="match status" value="1"/>
</dbReference>
<dbReference type="STRING" id="7209.A0A1I7VJ22"/>
<dbReference type="GO" id="GO:0008360">
    <property type="term" value="P:regulation of cell shape"/>
    <property type="evidence" value="ECO:0007669"/>
    <property type="project" value="TreeGrafter"/>
</dbReference>
<evidence type="ECO:0000256" key="1">
    <source>
        <dbReference type="PROSITE-ProRule" id="PRU00352"/>
    </source>
</evidence>
<dbReference type="GO" id="GO:0002116">
    <property type="term" value="C:semaphorin receptor complex"/>
    <property type="evidence" value="ECO:0007669"/>
    <property type="project" value="TreeGrafter"/>
</dbReference>
<dbReference type="PANTHER" id="PTHR22625">
    <property type="entry name" value="PLEXIN"/>
    <property type="match status" value="1"/>
</dbReference>
<dbReference type="PANTHER" id="PTHR22625:SF44">
    <property type="entry name" value="PLEXIN-B"/>
    <property type="match status" value="1"/>
</dbReference>
<sequence>MEVLWAHKLTEANDLQAKIFHFEIIKDRVYVSSLNYLSILDLKDLKALKNRRIGPQLDSPLCNYDSSSCLPGATPSLTDYVTKIMHTLPRGGLIVCATMKQGVCQIRSTDDLSILSNSSITVAPNDIGATCVSLVDSNSNLYVAATVTNDSPYGGSIPLVSTRKPPNYDIIGSGSLEGEAAVHIRTEYRSRFRVYFIAAFFHEHYVYYLSVQNKYLSNGRSPFTASKLIRICRNEHRYISYGEIEIQCHGIDDSNYNRATAASLIDNKLIVAFADQNSQQSAICVYKMEKIKLAFWYNIDKCRVGIDSVGLPYIGRDNRCINKSHLPLAENTCAMGVGGKIKCGQIASYEMNMIIKCMDVLPFFDTLIIIIGTENAFIIQLRGKRLSFSKYEQLKISAPITAVKFVNGHYYLVIAGSK</sequence>
<keyword evidence="3" id="KW-1185">Reference proteome</keyword>
<reference evidence="4" key="2">
    <citation type="submission" date="2016-11" db="UniProtKB">
        <authorList>
            <consortium name="WormBaseParasite"/>
        </authorList>
    </citation>
    <scope>IDENTIFICATION</scope>
</reference>
<dbReference type="Gene3D" id="2.130.10.10">
    <property type="entry name" value="YVTN repeat-like/Quinoprotein amine dehydrogenase"/>
    <property type="match status" value="1"/>
</dbReference>